<evidence type="ECO:0000256" key="5">
    <source>
        <dbReference type="ARBA" id="ARBA00022833"/>
    </source>
</evidence>
<comment type="similarity">
    <text evidence="2">Belongs to the YABBY family.</text>
</comment>
<evidence type="ECO:0000256" key="4">
    <source>
        <dbReference type="ARBA" id="ARBA00022771"/>
    </source>
</evidence>
<dbReference type="AlphaFoldDB" id="C1MQU4"/>
<dbReference type="GO" id="GO:0008270">
    <property type="term" value="F:zinc ion binding"/>
    <property type="evidence" value="ECO:0007669"/>
    <property type="project" value="UniProtKB-KW"/>
</dbReference>
<feature type="compositionally biased region" description="Gly residues" evidence="7">
    <location>
        <begin position="112"/>
        <end position="122"/>
    </location>
</feature>
<dbReference type="OMA" id="HSTECKE"/>
<dbReference type="PANTHER" id="PTHR31675">
    <property type="entry name" value="PROTEIN YABBY 6-RELATED"/>
    <property type="match status" value="1"/>
</dbReference>
<dbReference type="OrthoDB" id="667577at2759"/>
<proteinExistence type="inferred from homology"/>
<evidence type="ECO:0000313" key="11">
    <source>
        <dbReference type="Proteomes" id="UP000001876"/>
    </source>
</evidence>
<keyword evidence="5" id="KW-0862">Zinc</keyword>
<dbReference type="Pfam" id="PF04690">
    <property type="entry name" value="YABBY"/>
    <property type="match status" value="1"/>
</dbReference>
<dbReference type="EMBL" id="GG663738">
    <property type="protein sequence ID" value="EEH58140.1"/>
    <property type="molecule type" value="Genomic_DNA"/>
</dbReference>
<dbReference type="GO" id="GO:0005634">
    <property type="term" value="C:nucleus"/>
    <property type="evidence" value="ECO:0007669"/>
    <property type="project" value="UniProtKB-SubCell"/>
</dbReference>
<protein>
    <submittedName>
        <fullName evidence="10">Yabby-like transcription factor</fullName>
    </submittedName>
</protein>
<feature type="compositionally biased region" description="Basic and acidic residues" evidence="7">
    <location>
        <begin position="343"/>
        <end position="376"/>
    </location>
</feature>
<dbReference type="InterPro" id="IPR036910">
    <property type="entry name" value="HMG_box_dom_sf"/>
</dbReference>
<gene>
    <name evidence="10" type="ORF">MICPUCDRAFT_57415</name>
</gene>
<sequence>MTADASADVAAAVAGLVDDDRGTLVHVDCDRCRSRLEVRVPSSLRVDARGVAVRCGACETLLQVAVPPLLSPSTPGLFARGEPGDGIGLAPPGSLLSGDRVSGGGGDDDDGGAGAGVAGCGPGRSRASNPEHERHLRLARYHMDMAAQHSNPSAGHVSFPAMPATSPLAQLSLPPCEHESDERVDRVLRAAAHEFWWNPSEIPHRGRRDDDDDYYDANPRHQKILKRERKPRDPSPYNVFIREEIPRLKEKDPGLNHRDAFKAAAKNWAHSPLNMRSPAFVPGPTDRPAERDDDDDERRAGEVDEDDSAAARAEIMRKLQPILQSTPTREEGTDTAAAAAGRGDGDRANEAHESTPRRDSDRDEDADKTSAGERRGTSSHRTKSSEHSTECKEYTSC</sequence>
<dbReference type="KEGG" id="mpp:MICPUCDRAFT_57415"/>
<evidence type="ECO:0000256" key="1">
    <source>
        <dbReference type="ARBA" id="ARBA00004123"/>
    </source>
</evidence>
<keyword evidence="11" id="KW-1185">Reference proteome</keyword>
<dbReference type="SUPFAM" id="SSF47095">
    <property type="entry name" value="HMG-box"/>
    <property type="match status" value="1"/>
</dbReference>
<evidence type="ECO:0000256" key="3">
    <source>
        <dbReference type="ARBA" id="ARBA00022723"/>
    </source>
</evidence>
<dbReference type="eggNOG" id="ENOG502QQ88">
    <property type="taxonomic scope" value="Eukaryota"/>
</dbReference>
<comment type="subcellular location">
    <subcellularLocation>
        <location evidence="1">Nucleus</location>
    </subcellularLocation>
</comment>
<dbReference type="RefSeq" id="XP_003058189.1">
    <property type="nucleotide sequence ID" value="XM_003058143.1"/>
</dbReference>
<evidence type="ECO:0000256" key="2">
    <source>
        <dbReference type="ARBA" id="ARBA00010325"/>
    </source>
</evidence>
<evidence type="ECO:0000313" key="10">
    <source>
        <dbReference type="EMBL" id="EEH58140.1"/>
    </source>
</evidence>
<feature type="domain" description="YABBY protein C-terminal" evidence="8">
    <location>
        <begin position="219"/>
        <end position="273"/>
    </location>
</feature>
<dbReference type="InterPro" id="IPR056776">
    <property type="entry name" value="YABBY_N"/>
</dbReference>
<feature type="region of interest" description="Disordered" evidence="7">
    <location>
        <begin position="273"/>
        <end position="397"/>
    </location>
</feature>
<feature type="region of interest" description="Disordered" evidence="7">
    <location>
        <begin position="88"/>
        <end position="132"/>
    </location>
</feature>
<accession>C1MQU4</accession>
<evidence type="ECO:0000259" key="9">
    <source>
        <dbReference type="Pfam" id="PF24868"/>
    </source>
</evidence>
<name>C1MQU4_MICPC</name>
<dbReference type="Proteomes" id="UP000001876">
    <property type="component" value="Unassembled WGS sequence"/>
</dbReference>
<feature type="domain" description="YABBY N-terminal" evidence="9">
    <location>
        <begin position="24"/>
        <end position="71"/>
    </location>
</feature>
<evidence type="ECO:0000256" key="6">
    <source>
        <dbReference type="ARBA" id="ARBA00023242"/>
    </source>
</evidence>
<dbReference type="InterPro" id="IPR006780">
    <property type="entry name" value="YABBY"/>
</dbReference>
<organism evidence="11">
    <name type="scientific">Micromonas pusilla (strain CCMP1545)</name>
    <name type="common">Picoplanktonic green alga</name>
    <dbReference type="NCBI Taxonomy" id="564608"/>
    <lineage>
        <taxon>Eukaryota</taxon>
        <taxon>Viridiplantae</taxon>
        <taxon>Chlorophyta</taxon>
        <taxon>Mamiellophyceae</taxon>
        <taxon>Mamiellales</taxon>
        <taxon>Mamiellaceae</taxon>
        <taxon>Micromonas</taxon>
    </lineage>
</organism>
<dbReference type="GO" id="GO:0045165">
    <property type="term" value="P:cell fate commitment"/>
    <property type="evidence" value="ECO:0007669"/>
    <property type="project" value="TreeGrafter"/>
</dbReference>
<feature type="compositionally biased region" description="Basic and acidic residues" evidence="7">
    <location>
        <begin position="383"/>
        <end position="397"/>
    </location>
</feature>
<dbReference type="Gene3D" id="1.10.30.10">
    <property type="entry name" value="High mobility group box domain"/>
    <property type="match status" value="1"/>
</dbReference>
<evidence type="ECO:0000256" key="7">
    <source>
        <dbReference type="SAM" id="MobiDB-lite"/>
    </source>
</evidence>
<keyword evidence="6" id="KW-0539">Nucleus</keyword>
<dbReference type="Pfam" id="PF24868">
    <property type="entry name" value="YABBY_N"/>
    <property type="match status" value="1"/>
</dbReference>
<dbReference type="InterPro" id="IPR056775">
    <property type="entry name" value="YABBY_C"/>
</dbReference>
<dbReference type="GeneID" id="9683255"/>
<evidence type="ECO:0000259" key="8">
    <source>
        <dbReference type="Pfam" id="PF04690"/>
    </source>
</evidence>
<keyword evidence="3" id="KW-0479">Metal-binding</keyword>
<keyword evidence="4" id="KW-0863">Zinc-finger</keyword>
<reference evidence="10 11" key="1">
    <citation type="journal article" date="2009" name="Science">
        <title>Green evolution and dynamic adaptations revealed by genomes of the marine picoeukaryotes Micromonas.</title>
        <authorList>
            <person name="Worden A.Z."/>
            <person name="Lee J.H."/>
            <person name="Mock T."/>
            <person name="Rouze P."/>
            <person name="Simmons M.P."/>
            <person name="Aerts A.L."/>
            <person name="Allen A.E."/>
            <person name="Cuvelier M.L."/>
            <person name="Derelle E."/>
            <person name="Everett M.V."/>
            <person name="Foulon E."/>
            <person name="Grimwood J."/>
            <person name="Gundlach H."/>
            <person name="Henrissat B."/>
            <person name="Napoli C."/>
            <person name="McDonald S.M."/>
            <person name="Parker M.S."/>
            <person name="Rombauts S."/>
            <person name="Salamov A."/>
            <person name="Von Dassow P."/>
            <person name="Badger J.H."/>
            <person name="Coutinho P.M."/>
            <person name="Demir E."/>
            <person name="Dubchak I."/>
            <person name="Gentemann C."/>
            <person name="Eikrem W."/>
            <person name="Gready J.E."/>
            <person name="John U."/>
            <person name="Lanier W."/>
            <person name="Lindquist E.A."/>
            <person name="Lucas S."/>
            <person name="Mayer K.F."/>
            <person name="Moreau H."/>
            <person name="Not F."/>
            <person name="Otillar R."/>
            <person name="Panaud O."/>
            <person name="Pangilinan J."/>
            <person name="Paulsen I."/>
            <person name="Piegu B."/>
            <person name="Poliakov A."/>
            <person name="Robbens S."/>
            <person name="Schmutz J."/>
            <person name="Toulza E."/>
            <person name="Wyss T."/>
            <person name="Zelensky A."/>
            <person name="Zhou K."/>
            <person name="Armbrust E.V."/>
            <person name="Bhattacharya D."/>
            <person name="Goodenough U.W."/>
            <person name="Van de Peer Y."/>
            <person name="Grigoriev I.V."/>
        </authorList>
    </citation>
    <scope>NUCLEOTIDE SEQUENCE [LARGE SCALE GENOMIC DNA]</scope>
    <source>
        <strain evidence="10 11">CCMP1545</strain>
    </source>
</reference>